<accession>A0A0G4E4D9</accession>
<feature type="transmembrane region" description="Helical" evidence="1">
    <location>
        <begin position="172"/>
        <end position="193"/>
    </location>
</feature>
<geneLocation type="plasmid" evidence="2">
    <name>pQBR57</name>
</geneLocation>
<proteinExistence type="predicted"/>
<keyword evidence="1" id="KW-1133">Transmembrane helix</keyword>
<feature type="transmembrane region" description="Helical" evidence="1">
    <location>
        <begin position="72"/>
        <end position="93"/>
    </location>
</feature>
<dbReference type="RefSeq" id="WP_192963249.1">
    <property type="nucleotide sequence ID" value="NZ_LN713926.1"/>
</dbReference>
<evidence type="ECO:0000256" key="1">
    <source>
        <dbReference type="SAM" id="Phobius"/>
    </source>
</evidence>
<protein>
    <recommendedName>
        <fullName evidence="3">Transmembrane protein</fullName>
    </recommendedName>
</protein>
<keyword evidence="1" id="KW-0472">Membrane</keyword>
<dbReference type="EMBL" id="LN713926">
    <property type="protein sequence ID" value="CEK42029.1"/>
    <property type="molecule type" value="Genomic_DNA"/>
</dbReference>
<reference evidence="2" key="2">
    <citation type="submission" date="2015-06" db="EMBL/GenBank/DDBJ databases">
        <title>Environmentally co-occuring mercury resistance plasmids are genetically and phenotypically diverse and confer variable context-dependent fitness effects.</title>
        <authorList>
            <person name="Hall J.P.J."/>
            <person name="Harrison E."/>
            <person name="Lilley A.K."/>
            <person name="Paterson S."/>
            <person name="Spiers A.J."/>
            <person name="Brockhurst M.A."/>
        </authorList>
    </citation>
    <scope>NUCLEOTIDE SEQUENCE [LARGE SCALE GENOMIC DNA]</scope>
    <source>
        <strain evidence="2">SBW25</strain>
        <plasmid evidence="2">pQBR57</plasmid>
    </source>
</reference>
<gene>
    <name evidence="2" type="ORF">PQBR57_0076</name>
</gene>
<reference evidence="2" key="1">
    <citation type="submission" date="2014-12" db="EMBL/GenBank/DDBJ databases">
        <authorList>
            <person name="Hall J."/>
        </authorList>
    </citation>
    <scope>NUCLEOTIDE SEQUENCE [LARGE SCALE GENOMIC DNA]</scope>
    <source>
        <strain evidence="2">SBW25</strain>
        <plasmid evidence="2">pQBR57</plasmid>
    </source>
</reference>
<dbReference type="AlphaFoldDB" id="A0A0G4E4D9"/>
<evidence type="ECO:0000313" key="2">
    <source>
        <dbReference type="EMBL" id="CEK42029.1"/>
    </source>
</evidence>
<keyword evidence="2" id="KW-0614">Plasmid</keyword>
<name>A0A0G4E4D9_PSEFS</name>
<keyword evidence="1" id="KW-0812">Transmembrane</keyword>
<sequence length="316" mass="34561">MANFSLGKPITIGGQEIVVVRDVLGSLQADKSTDTYSIVEPKGLDGRPPIYVSEDDLNKLREDYPGIKVYGLWQLLFFNNVVQLGASLVLFPLEERRNLYLLMKDAAASDSAADISSSGETVNGFIPGQFDIDLGKANVIHVDLSDLRLPPQPAYTRSELAQKLRAENKRRWFVVGSLCGLIVIGAAATNYGLQTVYKSRMADYSTKRSLIDELDGRVRSLSAERLITRPNDSAMLSQLFKVFDLYPKAMTPTVKDDLKIGFTAQHILITPNKSPVDPAKVVAGLSTELQPDLSYRVVVGLPEESDQSLVNGGGGQ</sequence>
<evidence type="ECO:0008006" key="3">
    <source>
        <dbReference type="Google" id="ProtNLM"/>
    </source>
</evidence>
<organism evidence="2">
    <name type="scientific">Pseudomonas fluorescens (strain SBW25)</name>
    <dbReference type="NCBI Taxonomy" id="216595"/>
    <lineage>
        <taxon>Bacteria</taxon>
        <taxon>Pseudomonadati</taxon>
        <taxon>Pseudomonadota</taxon>
        <taxon>Gammaproteobacteria</taxon>
        <taxon>Pseudomonadales</taxon>
        <taxon>Pseudomonadaceae</taxon>
        <taxon>Pseudomonas</taxon>
    </lineage>
</organism>